<keyword evidence="10" id="KW-1185">Reference proteome</keyword>
<dbReference type="RefSeq" id="WP_158645607.1">
    <property type="nucleotide sequence ID" value="NZ_BAABIJ010000002.1"/>
</dbReference>
<sequence length="376" mass="38737">MRRGAVAVLLALVPVLFVVPLADAEPAQSDLWYLDAMKAVEAQEVSQGEGVTVAVVDTGVDPEHIDLRGRVLEGAVITADGPQPGDTSDRDGHGTAMAGLIAGSDTDSDSLIGIAPEARILPVRIDRDADGTLDQDLVYEGVRWAIDQGAQVVNLSLTGRGQHDDAWKRELIEYALEHDAVIVAAVGNRTPESAEVGEPAAIPGVIAVSGMGKDGEVWSGSLTGDQVVLCAPAEDLPHLRPGGGMRMASGTSAATALVSGTVALIRSAHPDASAAEVVTRLVSTATEAGDSGRDPEYGFGTVDAYAALTTTVSSGEQYPLDLPDAPAVVEIADGDVGGWWLAAPALVAVLAGGAAFLWLMRRSKGGRRMVPAESDA</sequence>
<evidence type="ECO:0000313" key="9">
    <source>
        <dbReference type="EMBL" id="TWJ12274.1"/>
    </source>
</evidence>
<evidence type="ECO:0000256" key="1">
    <source>
        <dbReference type="ARBA" id="ARBA00011073"/>
    </source>
</evidence>
<feature type="domain" description="Peptidase S8/S53" evidence="8">
    <location>
        <begin position="48"/>
        <end position="300"/>
    </location>
</feature>
<evidence type="ECO:0000256" key="5">
    <source>
        <dbReference type="PROSITE-ProRule" id="PRU01240"/>
    </source>
</evidence>
<reference evidence="9 10" key="1">
    <citation type="journal article" date="2013" name="Stand. Genomic Sci.">
        <title>Genomic Encyclopedia of Type Strains, Phase I: The one thousand microbial genomes (KMG-I) project.</title>
        <authorList>
            <person name="Kyrpides N.C."/>
            <person name="Woyke T."/>
            <person name="Eisen J.A."/>
            <person name="Garrity G."/>
            <person name="Lilburn T.G."/>
            <person name="Beck B.J."/>
            <person name="Whitman W.B."/>
            <person name="Hugenholtz P."/>
            <person name="Klenk H.P."/>
        </authorList>
    </citation>
    <scope>NUCLEOTIDE SEQUENCE [LARGE SCALE GENOMIC DNA]</scope>
    <source>
        <strain evidence="9 10">DSM 45044</strain>
    </source>
</reference>
<feature type="active site" description="Charge relay system" evidence="5">
    <location>
        <position position="252"/>
    </location>
</feature>
<accession>A0A562V317</accession>
<feature type="chain" id="PRO_5022134235" evidence="7">
    <location>
        <begin position="25"/>
        <end position="376"/>
    </location>
</feature>
<keyword evidence="3 5" id="KW-0378">Hydrolase</keyword>
<evidence type="ECO:0000256" key="4">
    <source>
        <dbReference type="ARBA" id="ARBA00022825"/>
    </source>
</evidence>
<name>A0A562V317_9ACTN</name>
<dbReference type="PRINTS" id="PR00723">
    <property type="entry name" value="SUBTILISIN"/>
</dbReference>
<dbReference type="AlphaFoldDB" id="A0A562V317"/>
<dbReference type="PANTHER" id="PTHR43806:SF11">
    <property type="entry name" value="CEREVISIN-RELATED"/>
    <property type="match status" value="1"/>
</dbReference>
<keyword evidence="6" id="KW-0472">Membrane</keyword>
<keyword evidence="6" id="KW-0812">Transmembrane</keyword>
<comment type="caution">
    <text evidence="9">The sequence shown here is derived from an EMBL/GenBank/DDBJ whole genome shotgun (WGS) entry which is preliminary data.</text>
</comment>
<dbReference type="InterPro" id="IPR015500">
    <property type="entry name" value="Peptidase_S8_subtilisin-rel"/>
</dbReference>
<evidence type="ECO:0000313" key="10">
    <source>
        <dbReference type="Proteomes" id="UP000321617"/>
    </source>
</evidence>
<dbReference type="Pfam" id="PF00082">
    <property type="entry name" value="Peptidase_S8"/>
    <property type="match status" value="1"/>
</dbReference>
<dbReference type="Proteomes" id="UP000321617">
    <property type="component" value="Unassembled WGS sequence"/>
</dbReference>
<feature type="signal peptide" evidence="7">
    <location>
        <begin position="1"/>
        <end position="24"/>
    </location>
</feature>
<dbReference type="PANTHER" id="PTHR43806">
    <property type="entry name" value="PEPTIDASE S8"/>
    <property type="match status" value="1"/>
</dbReference>
<dbReference type="InterPro" id="IPR023827">
    <property type="entry name" value="Peptidase_S8_Asp-AS"/>
</dbReference>
<gene>
    <name evidence="9" type="ORF">LX16_3030</name>
</gene>
<dbReference type="InterPro" id="IPR050131">
    <property type="entry name" value="Peptidase_S8_subtilisin-like"/>
</dbReference>
<evidence type="ECO:0000259" key="8">
    <source>
        <dbReference type="Pfam" id="PF00082"/>
    </source>
</evidence>
<dbReference type="PROSITE" id="PS51892">
    <property type="entry name" value="SUBTILASE"/>
    <property type="match status" value="1"/>
</dbReference>
<proteinExistence type="inferred from homology"/>
<dbReference type="Gene3D" id="3.40.50.200">
    <property type="entry name" value="Peptidase S8/S53 domain"/>
    <property type="match status" value="1"/>
</dbReference>
<comment type="similarity">
    <text evidence="1 5">Belongs to the peptidase S8 family.</text>
</comment>
<dbReference type="PROSITE" id="PS00136">
    <property type="entry name" value="SUBTILASE_ASP"/>
    <property type="match status" value="1"/>
</dbReference>
<dbReference type="GO" id="GO:0004252">
    <property type="term" value="F:serine-type endopeptidase activity"/>
    <property type="evidence" value="ECO:0007669"/>
    <property type="project" value="UniProtKB-UniRule"/>
</dbReference>
<keyword evidence="2 5" id="KW-0645">Protease</keyword>
<evidence type="ECO:0000256" key="2">
    <source>
        <dbReference type="ARBA" id="ARBA00022670"/>
    </source>
</evidence>
<keyword evidence="6" id="KW-1133">Transmembrane helix</keyword>
<protein>
    <submittedName>
        <fullName evidence="9">Type VII secretion-associated serine protease mycosin</fullName>
    </submittedName>
</protein>
<dbReference type="InterPro" id="IPR036852">
    <property type="entry name" value="Peptidase_S8/S53_dom_sf"/>
</dbReference>
<keyword evidence="7" id="KW-0732">Signal</keyword>
<evidence type="ECO:0000256" key="6">
    <source>
        <dbReference type="SAM" id="Phobius"/>
    </source>
</evidence>
<dbReference type="SUPFAM" id="SSF52743">
    <property type="entry name" value="Subtilisin-like"/>
    <property type="match status" value="1"/>
</dbReference>
<dbReference type="InterPro" id="IPR000209">
    <property type="entry name" value="Peptidase_S8/S53_dom"/>
</dbReference>
<dbReference type="GO" id="GO:0006508">
    <property type="term" value="P:proteolysis"/>
    <property type="evidence" value="ECO:0007669"/>
    <property type="project" value="UniProtKB-KW"/>
</dbReference>
<feature type="active site" description="Charge relay system" evidence="5">
    <location>
        <position position="57"/>
    </location>
</feature>
<keyword evidence="4 5" id="KW-0720">Serine protease</keyword>
<feature type="transmembrane region" description="Helical" evidence="6">
    <location>
        <begin position="339"/>
        <end position="359"/>
    </location>
</feature>
<dbReference type="OrthoDB" id="9798386at2"/>
<feature type="active site" description="Charge relay system" evidence="5">
    <location>
        <position position="93"/>
    </location>
</feature>
<evidence type="ECO:0000256" key="3">
    <source>
        <dbReference type="ARBA" id="ARBA00022801"/>
    </source>
</evidence>
<dbReference type="EMBL" id="VLLL01000006">
    <property type="protein sequence ID" value="TWJ12274.1"/>
    <property type="molecule type" value="Genomic_DNA"/>
</dbReference>
<evidence type="ECO:0000256" key="7">
    <source>
        <dbReference type="SAM" id="SignalP"/>
    </source>
</evidence>
<organism evidence="9 10">
    <name type="scientific">Stackebrandtia albiflava</name>
    <dbReference type="NCBI Taxonomy" id="406432"/>
    <lineage>
        <taxon>Bacteria</taxon>
        <taxon>Bacillati</taxon>
        <taxon>Actinomycetota</taxon>
        <taxon>Actinomycetes</taxon>
        <taxon>Glycomycetales</taxon>
        <taxon>Glycomycetaceae</taxon>
        <taxon>Stackebrandtia</taxon>
    </lineage>
</organism>